<dbReference type="PRINTS" id="PR01166">
    <property type="entry name" value="CYCOXIDASEII"/>
</dbReference>
<evidence type="ECO:0000256" key="11">
    <source>
        <dbReference type="ARBA" id="ARBA00022989"/>
    </source>
</evidence>
<accession>A0A0R7GSI8</accession>
<evidence type="ECO:0000256" key="9">
    <source>
        <dbReference type="ARBA" id="ARBA00022967"/>
    </source>
</evidence>
<organism evidence="19">
    <name type="scientific">Limnoperna fortunei</name>
    <name type="common">Golden mussel</name>
    <dbReference type="NCBI Taxonomy" id="356393"/>
    <lineage>
        <taxon>Eukaryota</taxon>
        <taxon>Metazoa</taxon>
        <taxon>Spiralia</taxon>
        <taxon>Lophotrochozoa</taxon>
        <taxon>Mollusca</taxon>
        <taxon>Bivalvia</taxon>
        <taxon>Autobranchia</taxon>
        <taxon>Pteriomorphia</taxon>
        <taxon>Mytilida</taxon>
        <taxon>Mytiloidea</taxon>
        <taxon>Mytilidae</taxon>
        <taxon>Arcuatulinae</taxon>
        <taxon>Limnoperna</taxon>
    </lineage>
</organism>
<dbReference type="InterPro" id="IPR008972">
    <property type="entry name" value="Cupredoxin"/>
</dbReference>
<dbReference type="Pfam" id="PF00116">
    <property type="entry name" value="COX2"/>
    <property type="match status" value="1"/>
</dbReference>
<keyword evidence="11 16" id="KW-1133">Transmembrane helix</keyword>
<dbReference type="GeneID" id="26520970"/>
<evidence type="ECO:0000256" key="3">
    <source>
        <dbReference type="ARBA" id="ARBA00015946"/>
    </source>
</evidence>
<dbReference type="CTD" id="4513"/>
<dbReference type="Pfam" id="PF02790">
    <property type="entry name" value="COX2_TM"/>
    <property type="match status" value="1"/>
</dbReference>
<evidence type="ECO:0000259" key="18">
    <source>
        <dbReference type="PROSITE" id="PS50999"/>
    </source>
</evidence>
<feature type="domain" description="Cytochrome oxidase subunit II copper A binding" evidence="17">
    <location>
        <begin position="52"/>
        <end position="184"/>
    </location>
</feature>
<keyword evidence="5 15" id="KW-0679">Respiratory chain</keyword>
<evidence type="ECO:0000256" key="5">
    <source>
        <dbReference type="ARBA" id="ARBA00022660"/>
    </source>
</evidence>
<keyword evidence="13 15" id="KW-0472">Membrane</keyword>
<comment type="similarity">
    <text evidence="2 15">Belongs to the cytochrome c oxidase subunit 2 family.</text>
</comment>
<keyword evidence="6 15" id="KW-0812">Transmembrane</keyword>
<keyword evidence="4 15" id="KW-0813">Transport</keyword>
<evidence type="ECO:0000256" key="7">
    <source>
        <dbReference type="ARBA" id="ARBA00022723"/>
    </source>
</evidence>
<keyword evidence="9" id="KW-1278">Translocase</keyword>
<evidence type="ECO:0000259" key="17">
    <source>
        <dbReference type="PROSITE" id="PS50857"/>
    </source>
</evidence>
<evidence type="ECO:0000256" key="10">
    <source>
        <dbReference type="ARBA" id="ARBA00022982"/>
    </source>
</evidence>
<proteinExistence type="inferred from homology"/>
<evidence type="ECO:0000256" key="16">
    <source>
        <dbReference type="SAM" id="Phobius"/>
    </source>
</evidence>
<evidence type="ECO:0000256" key="14">
    <source>
        <dbReference type="ARBA" id="ARBA00049512"/>
    </source>
</evidence>
<evidence type="ECO:0000256" key="15">
    <source>
        <dbReference type="RuleBase" id="RU000457"/>
    </source>
</evidence>
<dbReference type="RefSeq" id="YP_009192098.1">
    <property type="nucleotide sequence ID" value="NC_028706.1"/>
</dbReference>
<evidence type="ECO:0000313" key="19">
    <source>
        <dbReference type="EMBL" id="AKP18676.1"/>
    </source>
</evidence>
<dbReference type="InterPro" id="IPR001505">
    <property type="entry name" value="Copper_CuA"/>
</dbReference>
<dbReference type="InterPro" id="IPR036257">
    <property type="entry name" value="Cyt_c_oxidase_su2_TM_sf"/>
</dbReference>
<comment type="catalytic activity">
    <reaction evidence="14">
        <text>4 Fe(II)-[cytochrome c] + O2 + 8 H(+)(in) = 4 Fe(III)-[cytochrome c] + 2 H2O + 4 H(+)(out)</text>
        <dbReference type="Rhea" id="RHEA:11436"/>
        <dbReference type="Rhea" id="RHEA-COMP:10350"/>
        <dbReference type="Rhea" id="RHEA-COMP:14399"/>
        <dbReference type="ChEBI" id="CHEBI:15377"/>
        <dbReference type="ChEBI" id="CHEBI:15378"/>
        <dbReference type="ChEBI" id="CHEBI:15379"/>
        <dbReference type="ChEBI" id="CHEBI:29033"/>
        <dbReference type="ChEBI" id="CHEBI:29034"/>
        <dbReference type="EC" id="7.1.1.9"/>
    </reaction>
    <physiologicalReaction direction="left-to-right" evidence="14">
        <dbReference type="Rhea" id="RHEA:11437"/>
    </physiologicalReaction>
</comment>
<gene>
    <name evidence="19" type="primary">COX2</name>
</gene>
<dbReference type="SUPFAM" id="SSF49503">
    <property type="entry name" value="Cupredoxins"/>
    <property type="match status" value="1"/>
</dbReference>
<dbReference type="InterPro" id="IPR011759">
    <property type="entry name" value="Cyt_c_oxidase_su2_TM_dom"/>
</dbReference>
<keyword evidence="8" id="KW-0460">Magnesium</keyword>
<dbReference type="OrthoDB" id="6155318at2759"/>
<dbReference type="PROSITE" id="PS50999">
    <property type="entry name" value="COX2_TM"/>
    <property type="match status" value="1"/>
</dbReference>
<reference evidence="19" key="1">
    <citation type="journal article" date="2015" name="Gene">
        <title>The complete mitochondrial genome of the golden mussel limnoperna fortunei and comparative mitogenomics of mytilidae.</title>
        <authorList>
            <person name="Uliano-Silva M."/>
            <person name="Alves Americo J."/>
            <person name="Costa I."/>
            <person name="Schomaker-Bastos A."/>
            <person name="de Freitas Rebelo M."/>
            <person name="Prosdocimi F."/>
        </authorList>
    </citation>
    <scope>NUCLEOTIDE SEQUENCE</scope>
</reference>
<comment type="function">
    <text evidence="15">Component of the cytochrome c oxidase, the last enzyme in the mitochondrial electron transport chain which drives oxidative phosphorylation. The respiratory chain contains 3 multisubunit complexes succinate dehydrogenase (complex II, CII), ubiquinol-cytochrome c oxidoreductase (cytochrome b-c1 complex, complex III, CIII) and cytochrome c oxidase (complex IV, CIV), that cooperate to transfer electrons derived from NADH and succinate to molecular oxygen, creating an electrochemical gradient over the inner membrane that drives transmembrane transport and the ATP synthase. Cytochrome c oxidase is the component of the respiratory chain that catalyzes the reduction of oxygen to water. Electrons originating from reduced cytochrome c in the intermembrane space (IMS) are transferred via the dinuclear copper A center (CU(A)) of subunit 2 and heme A of subunit 1 to the active site in subunit 1, a binuclear center (BNC) formed by heme A3 and copper B (CU(B)). The BNC reduces molecular oxygen to 2 water molecules using 4 electrons from cytochrome c in the IMS and 4 protons from the mitochondrial matrix.</text>
</comment>
<keyword evidence="12 15" id="KW-0186">Copper</keyword>
<dbReference type="Gene3D" id="2.60.40.420">
    <property type="entry name" value="Cupredoxins - blue copper proteins"/>
    <property type="match status" value="1"/>
</dbReference>
<evidence type="ECO:0000256" key="6">
    <source>
        <dbReference type="ARBA" id="ARBA00022692"/>
    </source>
</evidence>
<comment type="subcellular location">
    <subcellularLocation>
        <location evidence="1">Membrane</location>
        <topology evidence="1">Multi-pass membrane protein</topology>
    </subcellularLocation>
    <subcellularLocation>
        <location evidence="15">Mitochondrion inner membrane</location>
        <topology evidence="15">Multi-pass membrane protein</topology>
    </subcellularLocation>
</comment>
<dbReference type="PROSITE" id="PS00078">
    <property type="entry name" value="COX2"/>
    <property type="match status" value="1"/>
</dbReference>
<keyword evidence="10 15" id="KW-0249">Electron transport</keyword>
<evidence type="ECO:0000256" key="13">
    <source>
        <dbReference type="ARBA" id="ARBA00023136"/>
    </source>
</evidence>
<keyword evidence="15" id="KW-0999">Mitochondrion inner membrane</keyword>
<dbReference type="PANTHER" id="PTHR22888:SF9">
    <property type="entry name" value="CYTOCHROME C OXIDASE SUBUNIT 2"/>
    <property type="match status" value="1"/>
</dbReference>
<evidence type="ECO:0000256" key="4">
    <source>
        <dbReference type="ARBA" id="ARBA00022448"/>
    </source>
</evidence>
<geneLocation type="mitochondrion" evidence="19"/>
<dbReference type="GO" id="GO:0042773">
    <property type="term" value="P:ATP synthesis coupled electron transport"/>
    <property type="evidence" value="ECO:0007669"/>
    <property type="project" value="TreeGrafter"/>
</dbReference>
<comment type="cofactor">
    <cofactor evidence="15">
        <name>Cu cation</name>
        <dbReference type="ChEBI" id="CHEBI:23378"/>
    </cofactor>
    <text evidence="15">Binds a copper A center.</text>
</comment>
<evidence type="ECO:0000256" key="8">
    <source>
        <dbReference type="ARBA" id="ARBA00022842"/>
    </source>
</evidence>
<dbReference type="InterPro" id="IPR045187">
    <property type="entry name" value="CcO_II"/>
</dbReference>
<evidence type="ECO:0000256" key="12">
    <source>
        <dbReference type="ARBA" id="ARBA00023008"/>
    </source>
</evidence>
<dbReference type="GO" id="GO:0005743">
    <property type="term" value="C:mitochondrial inner membrane"/>
    <property type="evidence" value="ECO:0007669"/>
    <property type="project" value="UniProtKB-SubCell"/>
</dbReference>
<dbReference type="GO" id="GO:0005507">
    <property type="term" value="F:copper ion binding"/>
    <property type="evidence" value="ECO:0007669"/>
    <property type="project" value="InterPro"/>
</dbReference>
<dbReference type="GO" id="GO:0004129">
    <property type="term" value="F:cytochrome-c oxidase activity"/>
    <property type="evidence" value="ECO:0007669"/>
    <property type="project" value="UniProtKB-EC"/>
</dbReference>
<feature type="domain" description="Cytochrome oxidase subunit II transmembrane region profile" evidence="18">
    <location>
        <begin position="1"/>
        <end position="51"/>
    </location>
</feature>
<feature type="transmembrane region" description="Helical" evidence="16">
    <location>
        <begin position="24"/>
        <end position="45"/>
    </location>
</feature>
<evidence type="ECO:0000256" key="1">
    <source>
        <dbReference type="ARBA" id="ARBA00004141"/>
    </source>
</evidence>
<name>A0A0R7GSI8_LIMFO</name>
<dbReference type="PROSITE" id="PS50857">
    <property type="entry name" value="COX2_CUA"/>
    <property type="match status" value="1"/>
</dbReference>
<keyword evidence="7 15" id="KW-0479">Metal-binding</keyword>
<dbReference type="PANTHER" id="PTHR22888">
    <property type="entry name" value="CYTOCHROME C OXIDASE, SUBUNIT II"/>
    <property type="match status" value="1"/>
</dbReference>
<dbReference type="Gene3D" id="1.10.287.90">
    <property type="match status" value="1"/>
</dbReference>
<dbReference type="InterPro" id="IPR002429">
    <property type="entry name" value="CcO_II-like_C"/>
</dbReference>
<dbReference type="SUPFAM" id="SSF81464">
    <property type="entry name" value="Cytochrome c oxidase subunit II-like, transmembrane region"/>
    <property type="match status" value="1"/>
</dbReference>
<dbReference type="AlphaFoldDB" id="A0A0R7GSI8"/>
<dbReference type="EMBL" id="KP756905">
    <property type="protein sequence ID" value="AKP18676.1"/>
    <property type="molecule type" value="Genomic_DNA"/>
</dbReference>
<sequence length="195" mass="21811">MYVLIPNYHNTNRGLRQAKLVETVWSVVPSFCLIGLALPSLHLLYVMDEIGDPSMCVKAVGHQWYWSYEFSAGSNVVGFDSFLERGDYDTSYRLLDVDQRIVAPVGTGIRWMISSTDVIHSFALPSCMLKVDAVPGRINEISMVVRQSGVLYGQCSEICGANHSFMPIVVEFVPVSVYNAWWKCMSENSDMVIVG</sequence>
<protein>
    <recommendedName>
        <fullName evidence="3 15">Cytochrome c oxidase subunit 2</fullName>
    </recommendedName>
</protein>
<evidence type="ECO:0000256" key="2">
    <source>
        <dbReference type="ARBA" id="ARBA00007866"/>
    </source>
</evidence>
<keyword evidence="15 19" id="KW-0496">Mitochondrion</keyword>